<sequence>MSYKKNIASNLLAQVIRIILMFLTSILVARVLGAEGRGYITFIILIFGLIASYGHFGINHATAYFQKRSNYSQKEIFNSNISILLIIFSIIASLVFILRIQSLILTDYSFDLIIIGLSYVLINFIIITIQEFYVGNERIVEINKFLLIGESFIFLTTILLSITEVLSVRNYLILFVVSSLLRMLFFVKGLGINFKFSINATLIKQEIKYGFVAYLSALFIFLNYRADQFLIKSMLGIESLGIYSIAVNLAELAFLVPMSVTSALTGRLYNINNEIEDKKFIIYSTIKYTFYIAMIVSIIGMGMTPLIPFIYGQSFSDASNITFVLFIGIIFASIGKVSYAYFITEGRPIIHTIVTAITLLCNIILNIILIPYLGMMGAALASTLSYFIYGLLYIIIFVTKEGFTIKELLVPEKKDLLLLFNVLNVVKKTR</sequence>
<accession>A0ABV6GF30</accession>
<dbReference type="Proteomes" id="UP001589854">
    <property type="component" value="Unassembled WGS sequence"/>
</dbReference>
<protein>
    <submittedName>
        <fullName evidence="6">Oligosaccharide flippase family protein</fullName>
    </submittedName>
</protein>
<feature type="transmembrane region" description="Helical" evidence="5">
    <location>
        <begin position="323"/>
        <end position="342"/>
    </location>
</feature>
<dbReference type="Pfam" id="PF01943">
    <property type="entry name" value="Polysacc_synt"/>
    <property type="match status" value="1"/>
</dbReference>
<feature type="transmembrane region" description="Helical" evidence="5">
    <location>
        <begin position="112"/>
        <end position="133"/>
    </location>
</feature>
<comment type="caution">
    <text evidence="6">The sequence shown here is derived from an EMBL/GenBank/DDBJ whole genome shotgun (WGS) entry which is preliminary data.</text>
</comment>
<dbReference type="PANTHER" id="PTHR43424">
    <property type="entry name" value="LOCUS PUTATIVE PROTEIN 1-RELATED"/>
    <property type="match status" value="1"/>
</dbReference>
<organism evidence="6 7">
    <name type="scientific">Metabacillus herbersteinensis</name>
    <dbReference type="NCBI Taxonomy" id="283816"/>
    <lineage>
        <taxon>Bacteria</taxon>
        <taxon>Bacillati</taxon>
        <taxon>Bacillota</taxon>
        <taxon>Bacilli</taxon>
        <taxon>Bacillales</taxon>
        <taxon>Bacillaceae</taxon>
        <taxon>Metabacillus</taxon>
    </lineage>
</organism>
<feature type="transmembrane region" description="Helical" evidence="5">
    <location>
        <begin position="290"/>
        <end position="311"/>
    </location>
</feature>
<evidence type="ECO:0000313" key="6">
    <source>
        <dbReference type="EMBL" id="MFC0272283.1"/>
    </source>
</evidence>
<dbReference type="RefSeq" id="WP_378934443.1">
    <property type="nucleotide sequence ID" value="NZ_JBHLVO010000009.1"/>
</dbReference>
<gene>
    <name evidence="6" type="ORF">ACFFIX_12640</name>
</gene>
<feature type="transmembrane region" description="Helical" evidence="5">
    <location>
        <begin position="12"/>
        <end position="32"/>
    </location>
</feature>
<dbReference type="EMBL" id="JBHLVO010000009">
    <property type="protein sequence ID" value="MFC0272283.1"/>
    <property type="molecule type" value="Genomic_DNA"/>
</dbReference>
<feature type="transmembrane region" description="Helical" evidence="5">
    <location>
        <begin position="168"/>
        <end position="187"/>
    </location>
</feature>
<evidence type="ECO:0000256" key="4">
    <source>
        <dbReference type="ARBA" id="ARBA00023136"/>
    </source>
</evidence>
<feature type="transmembrane region" description="Helical" evidence="5">
    <location>
        <begin position="379"/>
        <end position="398"/>
    </location>
</feature>
<reference evidence="6 7" key="1">
    <citation type="submission" date="2024-09" db="EMBL/GenBank/DDBJ databases">
        <authorList>
            <person name="Sun Q."/>
            <person name="Mori K."/>
        </authorList>
    </citation>
    <scope>NUCLEOTIDE SEQUENCE [LARGE SCALE GENOMIC DNA]</scope>
    <source>
        <strain evidence="6 7">CCM 7228</strain>
    </source>
</reference>
<keyword evidence="2 5" id="KW-0812">Transmembrane</keyword>
<dbReference type="InterPro" id="IPR002797">
    <property type="entry name" value="Polysacc_synth"/>
</dbReference>
<evidence type="ECO:0000313" key="7">
    <source>
        <dbReference type="Proteomes" id="UP001589854"/>
    </source>
</evidence>
<keyword evidence="3 5" id="KW-1133">Transmembrane helix</keyword>
<keyword evidence="4 5" id="KW-0472">Membrane</keyword>
<keyword evidence="7" id="KW-1185">Reference proteome</keyword>
<evidence type="ECO:0000256" key="2">
    <source>
        <dbReference type="ARBA" id="ARBA00022692"/>
    </source>
</evidence>
<dbReference type="InterPro" id="IPR052556">
    <property type="entry name" value="PolySynth_Transporter"/>
</dbReference>
<proteinExistence type="predicted"/>
<evidence type="ECO:0000256" key="3">
    <source>
        <dbReference type="ARBA" id="ARBA00022989"/>
    </source>
</evidence>
<name>A0ABV6GF30_9BACI</name>
<feature type="transmembrane region" description="Helical" evidence="5">
    <location>
        <begin position="145"/>
        <end position="162"/>
    </location>
</feature>
<feature type="transmembrane region" description="Helical" evidence="5">
    <location>
        <begin position="207"/>
        <end position="225"/>
    </location>
</feature>
<evidence type="ECO:0000256" key="1">
    <source>
        <dbReference type="ARBA" id="ARBA00004141"/>
    </source>
</evidence>
<feature type="transmembrane region" description="Helical" evidence="5">
    <location>
        <begin position="245"/>
        <end position="269"/>
    </location>
</feature>
<comment type="subcellular location">
    <subcellularLocation>
        <location evidence="1">Membrane</location>
        <topology evidence="1">Multi-pass membrane protein</topology>
    </subcellularLocation>
</comment>
<dbReference type="PANTHER" id="PTHR43424:SF1">
    <property type="entry name" value="LOCUS PUTATIVE PROTEIN 1-RELATED"/>
    <property type="match status" value="1"/>
</dbReference>
<feature type="transmembrane region" description="Helical" evidence="5">
    <location>
        <begin position="38"/>
        <end position="56"/>
    </location>
</feature>
<feature type="transmembrane region" description="Helical" evidence="5">
    <location>
        <begin position="77"/>
        <end position="100"/>
    </location>
</feature>
<evidence type="ECO:0000256" key="5">
    <source>
        <dbReference type="SAM" id="Phobius"/>
    </source>
</evidence>
<feature type="transmembrane region" description="Helical" evidence="5">
    <location>
        <begin position="349"/>
        <end position="373"/>
    </location>
</feature>